<evidence type="ECO:0000313" key="1">
    <source>
        <dbReference type="EMBL" id="OIW26037.1"/>
    </source>
</evidence>
<protein>
    <submittedName>
        <fullName evidence="1">Uncharacterized protein</fullName>
    </submittedName>
</protein>
<evidence type="ECO:0000313" key="2">
    <source>
        <dbReference type="Proteomes" id="UP000182658"/>
    </source>
</evidence>
<sequence length="234" mass="25991">MPIVIPAKELISTMTGDRKRKFEHPSPFSRYITIAFPSSMDSFPTHHPPLTTTPARLVSIFASLHQPVSTPEDPSSGAIRRTMSVDEANSTYYDMPCMPCTGSGGGEKKEQPEVEFCRAGCWMDGVERGKQDTGSIAICLGLAWAWETWDEEGHVALEHNLYAYNYVISLRPARILMSSQLFRYQEAAGLTIRPHSPVSEIDQLPISHDNGLYGRDTVLGLSLKLDHILDVNQA</sequence>
<dbReference type="Proteomes" id="UP000182658">
    <property type="component" value="Unassembled WGS sequence"/>
</dbReference>
<organism evidence="1 2">
    <name type="scientific">Coniochaeta ligniaria NRRL 30616</name>
    <dbReference type="NCBI Taxonomy" id="1408157"/>
    <lineage>
        <taxon>Eukaryota</taxon>
        <taxon>Fungi</taxon>
        <taxon>Dikarya</taxon>
        <taxon>Ascomycota</taxon>
        <taxon>Pezizomycotina</taxon>
        <taxon>Sordariomycetes</taxon>
        <taxon>Sordariomycetidae</taxon>
        <taxon>Coniochaetales</taxon>
        <taxon>Coniochaetaceae</taxon>
        <taxon>Coniochaeta</taxon>
    </lineage>
</organism>
<keyword evidence="2" id="KW-1185">Reference proteome</keyword>
<gene>
    <name evidence="1" type="ORF">CONLIGDRAFT_647756</name>
</gene>
<dbReference type="AlphaFoldDB" id="A0A1J7IF46"/>
<dbReference type="InParanoid" id="A0A1J7IF46"/>
<reference evidence="1 2" key="1">
    <citation type="submission" date="2016-10" db="EMBL/GenBank/DDBJ databases">
        <title>Draft genome sequence of Coniochaeta ligniaria NRRL30616, a lignocellulolytic fungus for bioabatement of inhibitors in plant biomass hydrolysates.</title>
        <authorList>
            <consortium name="DOE Joint Genome Institute"/>
            <person name="Jimenez D.J."/>
            <person name="Hector R.E."/>
            <person name="Riley R."/>
            <person name="Sun H."/>
            <person name="Grigoriev I.V."/>
            <person name="Van Elsas J.D."/>
            <person name="Nichols N.N."/>
        </authorList>
    </citation>
    <scope>NUCLEOTIDE SEQUENCE [LARGE SCALE GENOMIC DNA]</scope>
    <source>
        <strain evidence="1 2">NRRL 30616</strain>
    </source>
</reference>
<dbReference type="EMBL" id="KV875101">
    <property type="protein sequence ID" value="OIW26037.1"/>
    <property type="molecule type" value="Genomic_DNA"/>
</dbReference>
<proteinExistence type="predicted"/>
<accession>A0A1J7IF46</accession>
<name>A0A1J7IF46_9PEZI</name>